<dbReference type="EMBL" id="JBHTEY010000004">
    <property type="protein sequence ID" value="MFC7615715.1"/>
    <property type="molecule type" value="Genomic_DNA"/>
</dbReference>
<feature type="transmembrane region" description="Helical" evidence="2">
    <location>
        <begin position="231"/>
        <end position="253"/>
    </location>
</feature>
<gene>
    <name evidence="3" type="ORF">ACFQV2_21675</name>
</gene>
<evidence type="ECO:0000256" key="2">
    <source>
        <dbReference type="SAM" id="Phobius"/>
    </source>
</evidence>
<feature type="compositionally biased region" description="Low complexity" evidence="1">
    <location>
        <begin position="327"/>
        <end position="337"/>
    </location>
</feature>
<dbReference type="Proteomes" id="UP001596512">
    <property type="component" value="Unassembled WGS sequence"/>
</dbReference>
<reference evidence="4" key="1">
    <citation type="journal article" date="2019" name="Int. J. Syst. Evol. Microbiol.">
        <title>The Global Catalogue of Microorganisms (GCM) 10K type strain sequencing project: providing services to taxonomists for standard genome sequencing and annotation.</title>
        <authorList>
            <consortium name="The Broad Institute Genomics Platform"/>
            <consortium name="The Broad Institute Genome Sequencing Center for Infectious Disease"/>
            <person name="Wu L."/>
            <person name="Ma J."/>
        </authorList>
    </citation>
    <scope>NUCLEOTIDE SEQUENCE [LARGE SCALE GENOMIC DNA]</scope>
    <source>
        <strain evidence="4">JCM 17695</strain>
    </source>
</reference>
<keyword evidence="2" id="KW-0812">Transmembrane</keyword>
<comment type="caution">
    <text evidence="3">The sequence shown here is derived from an EMBL/GenBank/DDBJ whole genome shotgun (WGS) entry which is preliminary data.</text>
</comment>
<keyword evidence="4" id="KW-1185">Reference proteome</keyword>
<feature type="transmembrane region" description="Helical" evidence="2">
    <location>
        <begin position="62"/>
        <end position="83"/>
    </location>
</feature>
<feature type="transmembrane region" description="Helical" evidence="2">
    <location>
        <begin position="265"/>
        <end position="285"/>
    </location>
</feature>
<feature type="region of interest" description="Disordered" evidence="1">
    <location>
        <begin position="318"/>
        <end position="357"/>
    </location>
</feature>
<sequence length="357" mass="37244">MLALAAYPSPAEGQLVVASAAGALKFLGIVLSALLVLVGLLIKASGTNGRRDKNIEQTYFALRLGAALFLVLLIVGVAHQVIVTPGQSFLGSVSAYYYTPAQAVFVAGLCAVGACLVIYRGNNDTENVVLDFTGFMAFVVAFVPTPAQGGCLDANVVTQEPVAALIRNSITALFIVCGVAVVVAAFSKQVRAGAPLTKFAKRAIGVSAAALLVGLGWFAGARPSFEGCGHAVAAATLFVGIVAVVVLNAAGYARMDRADSRMKHNWYLGVALVMVASLITLVAASQFGYQHWFFTLEAALILEFAVFWLLQSYELRGDVRRPPPQPTTAGDDASADTSDGEPEPSAGTFQTAEPGRA</sequence>
<evidence type="ECO:0000313" key="4">
    <source>
        <dbReference type="Proteomes" id="UP001596512"/>
    </source>
</evidence>
<feature type="transmembrane region" description="Helical" evidence="2">
    <location>
        <begin position="20"/>
        <end position="42"/>
    </location>
</feature>
<protein>
    <recommendedName>
        <fullName evidence="5">DUF998 domain-containing protein</fullName>
    </recommendedName>
</protein>
<evidence type="ECO:0000313" key="3">
    <source>
        <dbReference type="EMBL" id="MFC7615715.1"/>
    </source>
</evidence>
<feature type="transmembrane region" description="Helical" evidence="2">
    <location>
        <begin position="291"/>
        <end position="310"/>
    </location>
</feature>
<keyword evidence="2" id="KW-1133">Transmembrane helix</keyword>
<feature type="transmembrane region" description="Helical" evidence="2">
    <location>
        <begin position="199"/>
        <end position="219"/>
    </location>
</feature>
<feature type="transmembrane region" description="Helical" evidence="2">
    <location>
        <begin position="165"/>
        <end position="187"/>
    </location>
</feature>
<feature type="transmembrane region" description="Helical" evidence="2">
    <location>
        <begin position="128"/>
        <end position="145"/>
    </location>
</feature>
<accession>A0ABW2TRU7</accession>
<evidence type="ECO:0008006" key="5">
    <source>
        <dbReference type="Google" id="ProtNLM"/>
    </source>
</evidence>
<keyword evidence="2" id="KW-0472">Membrane</keyword>
<name>A0ABW2TRU7_9PSEU</name>
<feature type="transmembrane region" description="Helical" evidence="2">
    <location>
        <begin position="95"/>
        <end position="119"/>
    </location>
</feature>
<evidence type="ECO:0000256" key="1">
    <source>
        <dbReference type="SAM" id="MobiDB-lite"/>
    </source>
</evidence>
<organism evidence="3 4">
    <name type="scientific">Actinokineospora soli</name>
    <dbReference type="NCBI Taxonomy" id="1048753"/>
    <lineage>
        <taxon>Bacteria</taxon>
        <taxon>Bacillati</taxon>
        <taxon>Actinomycetota</taxon>
        <taxon>Actinomycetes</taxon>
        <taxon>Pseudonocardiales</taxon>
        <taxon>Pseudonocardiaceae</taxon>
        <taxon>Actinokineospora</taxon>
    </lineage>
</organism>
<proteinExistence type="predicted"/>